<dbReference type="Gene3D" id="1.20.120.910">
    <property type="entry name" value="DksA, coiled-coil domain"/>
    <property type="match status" value="1"/>
</dbReference>
<dbReference type="PROSITE" id="PS51128">
    <property type="entry name" value="ZF_DKSA_2"/>
    <property type="match status" value="1"/>
</dbReference>
<evidence type="ECO:0000256" key="1">
    <source>
        <dbReference type="ARBA" id="ARBA00022723"/>
    </source>
</evidence>
<organism evidence="6 7">
    <name type="scientific">Vreelandella alkaliphila</name>
    <dbReference type="NCBI Taxonomy" id="272774"/>
    <lineage>
        <taxon>Bacteria</taxon>
        <taxon>Pseudomonadati</taxon>
        <taxon>Pseudomonadota</taxon>
        <taxon>Gammaproteobacteria</taxon>
        <taxon>Oceanospirillales</taxon>
        <taxon>Halomonadaceae</taxon>
        <taxon>Vreelandella</taxon>
    </lineage>
</organism>
<evidence type="ECO:0000256" key="4">
    <source>
        <dbReference type="PROSITE-ProRule" id="PRU00510"/>
    </source>
</evidence>
<feature type="zinc finger region" description="dksA C4-type" evidence="4">
    <location>
        <begin position="79"/>
        <end position="103"/>
    </location>
</feature>
<dbReference type="PANTHER" id="PTHR38777">
    <property type="entry name" value="FELS-2 PROPHAGE PROTEIN"/>
    <property type="match status" value="1"/>
</dbReference>
<gene>
    <name evidence="6" type="ORF">CK497_01510</name>
</gene>
<keyword evidence="3" id="KW-0862">Zinc</keyword>
<feature type="domain" description="Zinc finger DksA/TraR C4-type" evidence="5">
    <location>
        <begin position="78"/>
        <end position="108"/>
    </location>
</feature>
<comment type="caution">
    <text evidence="6">The sequence shown here is derived from an EMBL/GenBank/DDBJ whole genome shotgun (WGS) entry which is preliminary data.</text>
</comment>
<proteinExistence type="predicted"/>
<name>A0ABX4HLE1_9GAMM</name>
<keyword evidence="7" id="KW-1185">Reference proteome</keyword>
<dbReference type="EMBL" id="NSKA01000001">
    <property type="protein sequence ID" value="PAU73307.1"/>
    <property type="molecule type" value="Genomic_DNA"/>
</dbReference>
<keyword evidence="1" id="KW-0479">Metal-binding</keyword>
<dbReference type="PANTHER" id="PTHR38777:SF1">
    <property type="entry name" value="DNAK SUPPRESSOR PROTEIN"/>
    <property type="match status" value="1"/>
</dbReference>
<dbReference type="Proteomes" id="UP000218675">
    <property type="component" value="Unassembled WGS sequence"/>
</dbReference>
<evidence type="ECO:0000259" key="5">
    <source>
        <dbReference type="Pfam" id="PF01258"/>
    </source>
</evidence>
<dbReference type="InterPro" id="IPR000962">
    <property type="entry name" value="Znf_DskA_TraR"/>
</dbReference>
<evidence type="ECO:0000313" key="6">
    <source>
        <dbReference type="EMBL" id="PAU73307.1"/>
    </source>
</evidence>
<evidence type="ECO:0000313" key="7">
    <source>
        <dbReference type="Proteomes" id="UP000218675"/>
    </source>
</evidence>
<evidence type="ECO:0000256" key="3">
    <source>
        <dbReference type="ARBA" id="ARBA00022833"/>
    </source>
</evidence>
<sequence>MQTRESSSFPCLCLAKKRKAILLKRLMSVWKKKRFGWKKRSPQTMADNADRAAVTIQQSLEAALARKANLAQQAASDKCIDCGYEIPVERREAAPWAATCIECQGMRERKARQGR</sequence>
<dbReference type="SUPFAM" id="SSF57716">
    <property type="entry name" value="Glucocorticoid receptor-like (DNA-binding domain)"/>
    <property type="match status" value="1"/>
</dbReference>
<protein>
    <recommendedName>
        <fullName evidence="5">Zinc finger DksA/TraR C4-type domain-containing protein</fullName>
    </recommendedName>
</protein>
<dbReference type="Pfam" id="PF01258">
    <property type="entry name" value="zf-dskA_traR"/>
    <property type="match status" value="1"/>
</dbReference>
<reference evidence="6 7" key="1">
    <citation type="submission" date="2017-08" db="EMBL/GenBank/DDBJ databases">
        <title>Halomonas binhaiensis sp. nov., isolated from saline alkaline soil.</title>
        <authorList>
            <person name="Wang D."/>
            <person name="Zhang G."/>
        </authorList>
    </citation>
    <scope>NUCLEOTIDE SEQUENCE [LARGE SCALE GENOMIC DNA]</scope>
    <source>
        <strain evidence="6 7">WN018</strain>
    </source>
</reference>
<evidence type="ECO:0000256" key="2">
    <source>
        <dbReference type="ARBA" id="ARBA00022771"/>
    </source>
</evidence>
<accession>A0ABX4HLE1</accession>
<keyword evidence="2" id="KW-0863">Zinc-finger</keyword>